<reference evidence="7" key="1">
    <citation type="submission" date="2022-02" db="EMBL/GenBank/DDBJ databases">
        <title>Coral-associated bacteria.</title>
        <authorList>
            <person name="Tang K."/>
            <person name="Wang X."/>
        </authorList>
    </citation>
    <scope>NUCLEOTIDE SEQUENCE</scope>
    <source>
        <strain evidence="7">SCSIO 43006</strain>
    </source>
</reference>
<dbReference type="RefSeq" id="WP_252082781.1">
    <property type="nucleotide sequence ID" value="NZ_CP092418.1"/>
</dbReference>
<evidence type="ECO:0000313" key="7">
    <source>
        <dbReference type="EMBL" id="USD20435.1"/>
    </source>
</evidence>
<evidence type="ECO:0000313" key="8">
    <source>
        <dbReference type="Proteomes" id="UP001055658"/>
    </source>
</evidence>
<dbReference type="SMART" id="SM01144">
    <property type="entry name" value="DTW"/>
    <property type="match status" value="1"/>
</dbReference>
<gene>
    <name evidence="7" type="ORF">MJO52_15325</name>
</gene>
<keyword evidence="3" id="KW-0949">S-adenosyl-L-methionine</keyword>
<protein>
    <recommendedName>
        <fullName evidence="1">tRNA-uridine aminocarboxypropyltransferase</fullName>
        <ecNumber evidence="1">2.5.1.25</ecNumber>
    </recommendedName>
</protein>
<keyword evidence="4" id="KW-0819">tRNA processing</keyword>
<dbReference type="InterPro" id="IPR005636">
    <property type="entry name" value="DTW"/>
</dbReference>
<evidence type="ECO:0000256" key="3">
    <source>
        <dbReference type="ARBA" id="ARBA00022691"/>
    </source>
</evidence>
<evidence type="ECO:0000256" key="2">
    <source>
        <dbReference type="ARBA" id="ARBA00022679"/>
    </source>
</evidence>
<proteinExistence type="inferred from homology"/>
<dbReference type="Proteomes" id="UP001055658">
    <property type="component" value="Chromosome"/>
</dbReference>
<dbReference type="PANTHER" id="PTHR21392:SF0">
    <property type="entry name" value="TRNA-URIDINE AMINOCARBOXYPROPYLTRANSFERASE 2"/>
    <property type="match status" value="1"/>
</dbReference>
<dbReference type="Pfam" id="PF03942">
    <property type="entry name" value="DTW"/>
    <property type="match status" value="1"/>
</dbReference>
<name>A0ABY4V934_9GAMM</name>
<feature type="domain" description="DTW" evidence="6">
    <location>
        <begin position="2"/>
        <end position="198"/>
    </location>
</feature>
<dbReference type="PANTHER" id="PTHR21392">
    <property type="entry name" value="TRNA-URIDINE AMINOCARBOXYPROPYLTRANSFERASE 2"/>
    <property type="match status" value="1"/>
</dbReference>
<sequence>MPRETCNTCLRPPNVCYCSALVSLTSTIKVVIIQHPQEEKHPFNTGRMAHLCLSNSEMMIAESLSTHQLNTLLCTPSALLYPSLEWLPDSGELNSNNHQSNKTSSKQAPVKQLIVLDATWKKSKKILHLNPQLQRLPRINLGGGLKSNYEIRKTSVADGLSTIESIAMAMQLLEGNNNFLKLLAPFEKMVELQQKSFTFEPA</sequence>
<evidence type="ECO:0000256" key="4">
    <source>
        <dbReference type="ARBA" id="ARBA00022694"/>
    </source>
</evidence>
<keyword evidence="2" id="KW-0808">Transferase</keyword>
<dbReference type="EMBL" id="CP092418">
    <property type="protein sequence ID" value="USD20435.1"/>
    <property type="molecule type" value="Genomic_DNA"/>
</dbReference>
<evidence type="ECO:0000256" key="1">
    <source>
        <dbReference type="ARBA" id="ARBA00012386"/>
    </source>
</evidence>
<dbReference type="EC" id="2.5.1.25" evidence="1"/>
<comment type="similarity">
    <text evidence="5">Belongs to the TDD superfamily. DTWD2 family.</text>
</comment>
<accession>A0ABY4V934</accession>
<keyword evidence="8" id="KW-1185">Reference proteome</keyword>
<evidence type="ECO:0000256" key="5">
    <source>
        <dbReference type="ARBA" id="ARBA00034489"/>
    </source>
</evidence>
<evidence type="ECO:0000259" key="6">
    <source>
        <dbReference type="SMART" id="SM01144"/>
    </source>
</evidence>
<organism evidence="7 8">
    <name type="scientific">Microbulbifer variabilis</name>
    <dbReference type="NCBI Taxonomy" id="266805"/>
    <lineage>
        <taxon>Bacteria</taxon>
        <taxon>Pseudomonadati</taxon>
        <taxon>Pseudomonadota</taxon>
        <taxon>Gammaproteobacteria</taxon>
        <taxon>Cellvibrionales</taxon>
        <taxon>Microbulbiferaceae</taxon>
        <taxon>Microbulbifer</taxon>
    </lineage>
</organism>
<dbReference type="InterPro" id="IPR039262">
    <property type="entry name" value="DTWD2/TAPT"/>
</dbReference>